<evidence type="ECO:0000256" key="1">
    <source>
        <dbReference type="SAM" id="Coils"/>
    </source>
</evidence>
<feature type="coiled-coil region" evidence="1">
    <location>
        <begin position="70"/>
        <end position="97"/>
    </location>
</feature>
<sequence length="220" mass="25796">MSPKKRKQNRVNLQTLPKERVSKSRMSSREESLKKIRISSFSSVKKIKEIRAENILFYMNKLKQFIQKCFDKLSSHVEGLQSEVIQMKEEVMRLKEMQPFSGGRLMEKENQLDLAFKTVEDSQSVVNRLKTDQVLRDGIIDTIFSLIEPREKLVQFLITTLGRFLTRRVILKYTAIRKMAEKFVLKHTAFFTCVYDTIAAELKRNPQKTQIKGKALYVKD</sequence>
<reference evidence="3" key="1">
    <citation type="submission" date="2019-08" db="EMBL/GenBank/DDBJ databases">
        <title>The genome of the North American firefly Photinus pyralis.</title>
        <authorList>
            <consortium name="Photinus pyralis genome working group"/>
            <person name="Fallon T.R."/>
            <person name="Sander Lower S.E."/>
            <person name="Weng J.-K."/>
        </authorList>
    </citation>
    <scope>NUCLEOTIDE SEQUENCE</scope>
    <source>
        <strain evidence="3">TRF0915ILg1</strain>
        <tissue evidence="3">Whole body</tissue>
    </source>
</reference>
<evidence type="ECO:0000256" key="2">
    <source>
        <dbReference type="SAM" id="MobiDB-lite"/>
    </source>
</evidence>
<accession>A0A8K0G8S3</accession>
<dbReference type="AlphaFoldDB" id="A0A8K0G8S3"/>
<gene>
    <name evidence="3" type="ORF">ILUMI_13317</name>
</gene>
<proteinExistence type="predicted"/>
<dbReference type="OrthoDB" id="7554113at2759"/>
<evidence type="ECO:0000313" key="3">
    <source>
        <dbReference type="EMBL" id="KAF2892857.1"/>
    </source>
</evidence>
<evidence type="ECO:0000313" key="4">
    <source>
        <dbReference type="Proteomes" id="UP000801492"/>
    </source>
</evidence>
<protein>
    <recommendedName>
        <fullName evidence="5">DUF4806 domain-containing protein</fullName>
    </recommendedName>
</protein>
<dbReference type="Proteomes" id="UP000801492">
    <property type="component" value="Unassembled WGS sequence"/>
</dbReference>
<keyword evidence="4" id="KW-1185">Reference proteome</keyword>
<organism evidence="3 4">
    <name type="scientific">Ignelater luminosus</name>
    <name type="common">Cucubano</name>
    <name type="synonym">Pyrophorus luminosus</name>
    <dbReference type="NCBI Taxonomy" id="2038154"/>
    <lineage>
        <taxon>Eukaryota</taxon>
        <taxon>Metazoa</taxon>
        <taxon>Ecdysozoa</taxon>
        <taxon>Arthropoda</taxon>
        <taxon>Hexapoda</taxon>
        <taxon>Insecta</taxon>
        <taxon>Pterygota</taxon>
        <taxon>Neoptera</taxon>
        <taxon>Endopterygota</taxon>
        <taxon>Coleoptera</taxon>
        <taxon>Polyphaga</taxon>
        <taxon>Elateriformia</taxon>
        <taxon>Elateroidea</taxon>
        <taxon>Elateridae</taxon>
        <taxon>Agrypninae</taxon>
        <taxon>Pyrophorini</taxon>
        <taxon>Ignelater</taxon>
    </lineage>
</organism>
<name>A0A8K0G8S3_IGNLU</name>
<evidence type="ECO:0008006" key="5">
    <source>
        <dbReference type="Google" id="ProtNLM"/>
    </source>
</evidence>
<feature type="region of interest" description="Disordered" evidence="2">
    <location>
        <begin position="1"/>
        <end position="29"/>
    </location>
</feature>
<keyword evidence="1" id="KW-0175">Coiled coil</keyword>
<dbReference type="EMBL" id="VTPC01008408">
    <property type="protein sequence ID" value="KAF2892857.1"/>
    <property type="molecule type" value="Genomic_DNA"/>
</dbReference>
<comment type="caution">
    <text evidence="3">The sequence shown here is derived from an EMBL/GenBank/DDBJ whole genome shotgun (WGS) entry which is preliminary data.</text>
</comment>
<feature type="compositionally biased region" description="Basic and acidic residues" evidence="2">
    <location>
        <begin position="17"/>
        <end position="29"/>
    </location>
</feature>